<dbReference type="GO" id="GO:0009306">
    <property type="term" value="P:protein secretion"/>
    <property type="evidence" value="ECO:0007669"/>
    <property type="project" value="InterPro"/>
</dbReference>
<dbReference type="Pfam" id="PF26002">
    <property type="entry name" value="Beta-barrel_AprE"/>
    <property type="match status" value="1"/>
</dbReference>
<keyword evidence="5 9" id="KW-0997">Cell inner membrane</keyword>
<dbReference type="InterPro" id="IPR006144">
    <property type="entry name" value="Secretion_HlyD_CS"/>
</dbReference>
<feature type="coiled-coil region" evidence="10">
    <location>
        <begin position="87"/>
        <end position="114"/>
    </location>
</feature>
<proteinExistence type="inferred from homology"/>
<evidence type="ECO:0000256" key="9">
    <source>
        <dbReference type="RuleBase" id="RU365093"/>
    </source>
</evidence>
<feature type="domain" description="AprE-like beta-barrel" evidence="11">
    <location>
        <begin position="275"/>
        <end position="367"/>
    </location>
</feature>
<dbReference type="GO" id="GO:0005886">
    <property type="term" value="C:plasma membrane"/>
    <property type="evidence" value="ECO:0007669"/>
    <property type="project" value="UniProtKB-SubCell"/>
</dbReference>
<dbReference type="Proteomes" id="UP000198767">
    <property type="component" value="Unassembled WGS sequence"/>
</dbReference>
<keyword evidence="10" id="KW-0175">Coiled coil</keyword>
<keyword evidence="13" id="KW-1185">Reference proteome</keyword>
<keyword evidence="4 9" id="KW-1003">Cell membrane</keyword>
<reference evidence="12 13" key="1">
    <citation type="submission" date="2016-10" db="EMBL/GenBank/DDBJ databases">
        <authorList>
            <person name="de Groot N.N."/>
        </authorList>
    </citation>
    <scope>NUCLEOTIDE SEQUENCE [LARGE SCALE GENOMIC DNA]</scope>
    <source>
        <strain evidence="12 13">U95</strain>
    </source>
</reference>
<dbReference type="EMBL" id="FMWG01000001">
    <property type="protein sequence ID" value="SCZ51088.1"/>
    <property type="molecule type" value="Genomic_DNA"/>
</dbReference>
<dbReference type="InterPro" id="IPR050739">
    <property type="entry name" value="MFP"/>
</dbReference>
<evidence type="ECO:0000256" key="6">
    <source>
        <dbReference type="ARBA" id="ARBA00022692"/>
    </source>
</evidence>
<dbReference type="InterPro" id="IPR058982">
    <property type="entry name" value="Beta-barrel_AprE"/>
</dbReference>
<evidence type="ECO:0000256" key="7">
    <source>
        <dbReference type="ARBA" id="ARBA00022989"/>
    </source>
</evidence>
<comment type="similarity">
    <text evidence="2 9">Belongs to the membrane fusion protein (MFP) (TC 8.A.1) family.</text>
</comment>
<evidence type="ECO:0000256" key="10">
    <source>
        <dbReference type="SAM" id="Coils"/>
    </source>
</evidence>
<evidence type="ECO:0000313" key="13">
    <source>
        <dbReference type="Proteomes" id="UP000198767"/>
    </source>
</evidence>
<organism evidence="12 13">
    <name type="scientific">Epibacterium ulvae</name>
    <dbReference type="NCBI Taxonomy" id="1156985"/>
    <lineage>
        <taxon>Bacteria</taxon>
        <taxon>Pseudomonadati</taxon>
        <taxon>Pseudomonadota</taxon>
        <taxon>Alphaproteobacteria</taxon>
        <taxon>Rhodobacterales</taxon>
        <taxon>Roseobacteraceae</taxon>
        <taxon>Epibacterium</taxon>
    </lineage>
</organism>
<gene>
    <name evidence="12" type="ORF">SAMN04488118_101418</name>
</gene>
<keyword evidence="7 9" id="KW-1133">Transmembrane helix</keyword>
<evidence type="ECO:0000259" key="11">
    <source>
        <dbReference type="Pfam" id="PF26002"/>
    </source>
</evidence>
<evidence type="ECO:0000256" key="2">
    <source>
        <dbReference type="ARBA" id="ARBA00009477"/>
    </source>
</evidence>
<keyword evidence="3 9" id="KW-0813">Transport</keyword>
<dbReference type="RefSeq" id="WP_090215396.1">
    <property type="nucleotide sequence ID" value="NZ_FMWG01000001.1"/>
</dbReference>
<dbReference type="AlphaFoldDB" id="A0A1G5PNQ8"/>
<evidence type="ECO:0000256" key="4">
    <source>
        <dbReference type="ARBA" id="ARBA00022475"/>
    </source>
</evidence>
<dbReference type="Gene3D" id="2.40.30.170">
    <property type="match status" value="1"/>
</dbReference>
<evidence type="ECO:0000256" key="3">
    <source>
        <dbReference type="ARBA" id="ARBA00022448"/>
    </source>
</evidence>
<dbReference type="NCBIfam" id="TIGR01843">
    <property type="entry name" value="type_I_hlyD"/>
    <property type="match status" value="1"/>
</dbReference>
<dbReference type="PANTHER" id="PTHR30386:SF26">
    <property type="entry name" value="TRANSPORT PROTEIN COMB"/>
    <property type="match status" value="1"/>
</dbReference>
<accession>A0A1G5PNQ8</accession>
<keyword evidence="6 9" id="KW-0812">Transmembrane</keyword>
<dbReference type="OrthoDB" id="9810980at2"/>
<evidence type="ECO:0000256" key="1">
    <source>
        <dbReference type="ARBA" id="ARBA00004377"/>
    </source>
</evidence>
<dbReference type="STRING" id="1156985.SAMN04488118_101418"/>
<feature type="transmembrane region" description="Helical" evidence="9">
    <location>
        <begin position="18"/>
        <end position="38"/>
    </location>
</feature>
<feature type="coiled-coil region" evidence="10">
    <location>
        <begin position="210"/>
        <end position="237"/>
    </location>
</feature>
<keyword evidence="8 9" id="KW-0472">Membrane</keyword>
<evidence type="ECO:0000313" key="12">
    <source>
        <dbReference type="EMBL" id="SCZ51088.1"/>
    </source>
</evidence>
<dbReference type="PANTHER" id="PTHR30386">
    <property type="entry name" value="MEMBRANE FUSION SUBUNIT OF EMRAB-TOLC MULTIDRUG EFFLUX PUMP"/>
    <property type="match status" value="1"/>
</dbReference>
<name>A0A1G5PNQ8_9RHOB</name>
<dbReference type="InterPro" id="IPR010129">
    <property type="entry name" value="T1SS_HlyD"/>
</dbReference>
<sequence>MNAPQQDMAQAAQFSSRIIYIVGAALLVFLGWATFAWVDEIVRADGEVVSSSRAQIVQNLEGGILAELQVRQGDVVQAGQILAKLQDTRFQTKVDDLQDQIDALEIKQYRLEAEVSGGFEFDVNAELKARSPHILASEQALIKARQTDFQSRRESSKQILDQLISELKNLERLHKQNIVALLEVNNAQKAVTDAQAKFTEIGTQNELQLAEEYSLTLQELTSRRQELRIARDQLDRTIITSPMQGIVNNMAVTTIGGVIRPGEEIFEIIPLGEELFVEARVKPENIASVQPGQDATVKLSAYDYTIYGSLRGKVDFVSADTFEDDRNPRAEPFYRVTVRVDRSSFTERQHAIQIRPGMRATAELQTGSKTILQYLLKPLYKSKDALREP</sequence>
<evidence type="ECO:0000256" key="5">
    <source>
        <dbReference type="ARBA" id="ARBA00022519"/>
    </source>
</evidence>
<dbReference type="PRINTS" id="PR01490">
    <property type="entry name" value="RTXTOXIND"/>
</dbReference>
<evidence type="ECO:0000256" key="8">
    <source>
        <dbReference type="ARBA" id="ARBA00023136"/>
    </source>
</evidence>
<dbReference type="PROSITE" id="PS00543">
    <property type="entry name" value="HLYD_FAMILY"/>
    <property type="match status" value="1"/>
</dbReference>
<protein>
    <recommendedName>
        <fullName evidence="9">Membrane fusion protein (MFP) family protein</fullName>
    </recommendedName>
</protein>
<comment type="subcellular location">
    <subcellularLocation>
        <location evidence="1 9">Cell inner membrane</location>
        <topology evidence="1 9">Single-pass membrane protein</topology>
    </subcellularLocation>
</comment>